<feature type="domain" description="AAA+ ATPase" evidence="1">
    <location>
        <begin position="96"/>
        <end position="222"/>
    </location>
</feature>
<gene>
    <name evidence="2" type="primary">dnaC</name>
    <name evidence="2" type="ORF">VCR5J5_1440088</name>
</gene>
<dbReference type="PANTHER" id="PTHR30050">
    <property type="entry name" value="CHROMOSOMAL REPLICATION INITIATOR PROTEIN DNAA"/>
    <property type="match status" value="1"/>
</dbReference>
<dbReference type="RefSeq" id="WP_048669709.1">
    <property type="nucleotide sequence ID" value="NZ_CAWQCV010000131.1"/>
</dbReference>
<dbReference type="PANTHER" id="PTHR30050:SF4">
    <property type="entry name" value="ATP-BINDING PROTEIN RV3427C IN INSERTION SEQUENCE-RELATED"/>
    <property type="match status" value="1"/>
</dbReference>
<dbReference type="SUPFAM" id="SSF52540">
    <property type="entry name" value="P-loop containing nucleoside triphosphate hydrolases"/>
    <property type="match status" value="1"/>
</dbReference>
<dbReference type="GO" id="GO:0005524">
    <property type="term" value="F:ATP binding"/>
    <property type="evidence" value="ECO:0007669"/>
    <property type="project" value="InterPro"/>
</dbReference>
<sequence>MSVFQRLQERYLSEGGKRPTSEDLVKQIEERTKEAEQETSARIFRENQMQKIKNATGRSGIGERHRHCTFDNYEISLELQSQVWQQARLYSHATSERAGFIFHGSPGTGKNHLAAAIAKKFILDNKSALIITISELIETINDTYNKRDLSERDLIQRFSQVGLLVLDEVGRNAGVRQERVERERSIIDEIVDRRSKLMKPTGFLTNLSLSAFQNHVGYRVVDRISEDRPIICEFNWTSHRSKL</sequence>
<dbReference type="CDD" id="cd00009">
    <property type="entry name" value="AAA"/>
    <property type="match status" value="1"/>
</dbReference>
<accession>A0A822MQE6</accession>
<proteinExistence type="predicted"/>
<dbReference type="Proteomes" id="UP000049495">
    <property type="component" value="Unassembled WGS sequence"/>
</dbReference>
<organism evidence="2 3">
    <name type="scientific">Vibrio crassostreae</name>
    <dbReference type="NCBI Taxonomy" id="246167"/>
    <lineage>
        <taxon>Bacteria</taxon>
        <taxon>Pseudomonadati</taxon>
        <taxon>Pseudomonadota</taxon>
        <taxon>Gammaproteobacteria</taxon>
        <taxon>Vibrionales</taxon>
        <taxon>Vibrionaceae</taxon>
        <taxon>Vibrio</taxon>
    </lineage>
</organism>
<dbReference type="InterPro" id="IPR002611">
    <property type="entry name" value="IstB_ATP-bd"/>
</dbReference>
<protein>
    <submittedName>
        <fullName evidence="2">DNA replication protein DnaC</fullName>
    </submittedName>
</protein>
<dbReference type="EMBL" id="CCJV01000051">
    <property type="protein sequence ID" value="CDT09169.1"/>
    <property type="molecule type" value="Genomic_DNA"/>
</dbReference>
<comment type="caution">
    <text evidence="2">The sequence shown here is derived from an EMBL/GenBank/DDBJ whole genome shotgun (WGS) entry which is preliminary data.</text>
</comment>
<dbReference type="Gene3D" id="3.40.50.300">
    <property type="entry name" value="P-loop containing nucleotide triphosphate hydrolases"/>
    <property type="match status" value="1"/>
</dbReference>
<evidence type="ECO:0000259" key="1">
    <source>
        <dbReference type="SMART" id="SM00382"/>
    </source>
</evidence>
<dbReference type="Pfam" id="PF01695">
    <property type="entry name" value="IstB_IS21"/>
    <property type="match status" value="1"/>
</dbReference>
<dbReference type="AlphaFoldDB" id="A0A822MQE6"/>
<dbReference type="SMART" id="SM00382">
    <property type="entry name" value="AAA"/>
    <property type="match status" value="1"/>
</dbReference>
<evidence type="ECO:0000313" key="3">
    <source>
        <dbReference type="Proteomes" id="UP000049495"/>
    </source>
</evidence>
<name>A0A822MQE6_9VIBR</name>
<reference evidence="3" key="1">
    <citation type="submission" date="2014-06" db="EMBL/GenBank/DDBJ databases">
        <authorList>
            <person name="Le Roux Frederique"/>
        </authorList>
    </citation>
    <scope>NUCLEOTIDE SEQUENCE [LARGE SCALE GENOMIC DNA]</scope>
    <source>
        <strain evidence="3">J5-5</strain>
    </source>
</reference>
<dbReference type="InterPro" id="IPR003593">
    <property type="entry name" value="AAA+_ATPase"/>
</dbReference>
<dbReference type="GO" id="GO:0006260">
    <property type="term" value="P:DNA replication"/>
    <property type="evidence" value="ECO:0007669"/>
    <property type="project" value="TreeGrafter"/>
</dbReference>
<evidence type="ECO:0000313" key="2">
    <source>
        <dbReference type="EMBL" id="CDT09169.1"/>
    </source>
</evidence>
<dbReference type="InterPro" id="IPR027417">
    <property type="entry name" value="P-loop_NTPase"/>
</dbReference>